<sequence length="238" mass="28397">MDLHFYEPKNINEAILFQEQLPKINNARFVYALEFNDLVYISIGKKVDKVIERLESDFNGYDYEFGRILWSKELGSNWIKVKKFIEKFFKEENNGGHFYKITLQDLISFSKVCSSNGTFRTDLKKDEIDLHSNLVNEKLFWMVESIVWSEKIKGNLVNGVSNKKSKYLITNYQVQYFFGLDTYSSKEVMNLVDKFGIKRFQTKNDASWKIQYRELMKMFRVIKLIERTIRIYADEQKN</sequence>
<protein>
    <submittedName>
        <fullName evidence="1">Uncharacterized protein</fullName>
    </submittedName>
</protein>
<dbReference type="EMBL" id="AZFE01000003">
    <property type="protein sequence ID" value="KRL57727.1"/>
    <property type="molecule type" value="Genomic_DNA"/>
</dbReference>
<gene>
    <name evidence="1" type="ORF">FC70_GL000197</name>
</gene>
<dbReference type="PATRIC" id="fig|1423778.4.peg.214"/>
<evidence type="ECO:0000313" key="1">
    <source>
        <dbReference type="EMBL" id="KRL57727.1"/>
    </source>
</evidence>
<keyword evidence="2" id="KW-1185">Reference proteome</keyword>
<reference evidence="1 2" key="1">
    <citation type="journal article" date="2015" name="Genome Announc.">
        <title>Expanding the biotechnology potential of lactobacilli through comparative genomics of 213 strains and associated genera.</title>
        <authorList>
            <person name="Sun Z."/>
            <person name="Harris H.M."/>
            <person name="McCann A."/>
            <person name="Guo C."/>
            <person name="Argimon S."/>
            <person name="Zhang W."/>
            <person name="Yang X."/>
            <person name="Jeffery I.B."/>
            <person name="Cooney J.C."/>
            <person name="Kagawa T.F."/>
            <person name="Liu W."/>
            <person name="Song Y."/>
            <person name="Salvetti E."/>
            <person name="Wrobel A."/>
            <person name="Rasinkangas P."/>
            <person name="Parkhill J."/>
            <person name="Rea M.C."/>
            <person name="O'Sullivan O."/>
            <person name="Ritari J."/>
            <person name="Douillard F.P."/>
            <person name="Paul Ross R."/>
            <person name="Yang R."/>
            <person name="Briner A.E."/>
            <person name="Felis G.E."/>
            <person name="de Vos W.M."/>
            <person name="Barrangou R."/>
            <person name="Klaenhammer T.R."/>
            <person name="Caufield P.W."/>
            <person name="Cui Y."/>
            <person name="Zhang H."/>
            <person name="O'Toole P.W."/>
        </authorList>
    </citation>
    <scope>NUCLEOTIDE SEQUENCE [LARGE SCALE GENOMIC DNA]</scope>
    <source>
        <strain evidence="1 2">DSM 15707</strain>
    </source>
</reference>
<proteinExistence type="predicted"/>
<accession>A0A0R1RL17</accession>
<dbReference type="Proteomes" id="UP000051697">
    <property type="component" value="Unassembled WGS sequence"/>
</dbReference>
<dbReference type="KEGG" id="lol:LACOL_1497"/>
<evidence type="ECO:0000313" key="2">
    <source>
        <dbReference type="Proteomes" id="UP000051697"/>
    </source>
</evidence>
<name>A0A0R1RL17_9LACO</name>
<organism evidence="1 2">
    <name type="scientific">Paucilactobacillus oligofermentans DSM 15707 = LMG 22743</name>
    <dbReference type="NCBI Taxonomy" id="1423778"/>
    <lineage>
        <taxon>Bacteria</taxon>
        <taxon>Bacillati</taxon>
        <taxon>Bacillota</taxon>
        <taxon>Bacilli</taxon>
        <taxon>Lactobacillales</taxon>
        <taxon>Lactobacillaceae</taxon>
        <taxon>Paucilactobacillus</taxon>
    </lineage>
</organism>
<dbReference type="RefSeq" id="WP_057889157.1">
    <property type="nucleotide sequence ID" value="NZ_AZFE01000003.1"/>
</dbReference>
<dbReference type="STRING" id="1423778.FC70_GL000197"/>
<comment type="caution">
    <text evidence="1">The sequence shown here is derived from an EMBL/GenBank/DDBJ whole genome shotgun (WGS) entry which is preliminary data.</text>
</comment>
<dbReference type="AlphaFoldDB" id="A0A0R1RL17"/>